<proteinExistence type="predicted"/>
<gene>
    <name evidence="2" type="ORF">L873DRAFT_1840892</name>
</gene>
<evidence type="ECO:0000256" key="1">
    <source>
        <dbReference type="SAM" id="SignalP"/>
    </source>
</evidence>
<dbReference type="Proteomes" id="UP000276215">
    <property type="component" value="Unassembled WGS sequence"/>
</dbReference>
<accession>A0A3N4K5G1</accession>
<feature type="chain" id="PRO_5018317009" description="Ecp2 effector protein domain-containing protein" evidence="1">
    <location>
        <begin position="20"/>
        <end position="183"/>
    </location>
</feature>
<organism evidence="2 3">
    <name type="scientific">Choiromyces venosus 120613-1</name>
    <dbReference type="NCBI Taxonomy" id="1336337"/>
    <lineage>
        <taxon>Eukaryota</taxon>
        <taxon>Fungi</taxon>
        <taxon>Dikarya</taxon>
        <taxon>Ascomycota</taxon>
        <taxon>Pezizomycotina</taxon>
        <taxon>Pezizomycetes</taxon>
        <taxon>Pezizales</taxon>
        <taxon>Tuberaceae</taxon>
        <taxon>Choiromyces</taxon>
    </lineage>
</organism>
<keyword evidence="3" id="KW-1185">Reference proteome</keyword>
<name>A0A3N4K5G1_9PEZI</name>
<reference evidence="2 3" key="1">
    <citation type="journal article" date="2018" name="Nat. Ecol. Evol.">
        <title>Pezizomycetes genomes reveal the molecular basis of ectomycorrhizal truffle lifestyle.</title>
        <authorList>
            <person name="Murat C."/>
            <person name="Payen T."/>
            <person name="Noel B."/>
            <person name="Kuo A."/>
            <person name="Morin E."/>
            <person name="Chen J."/>
            <person name="Kohler A."/>
            <person name="Krizsan K."/>
            <person name="Balestrini R."/>
            <person name="Da Silva C."/>
            <person name="Montanini B."/>
            <person name="Hainaut M."/>
            <person name="Levati E."/>
            <person name="Barry K.W."/>
            <person name="Belfiori B."/>
            <person name="Cichocki N."/>
            <person name="Clum A."/>
            <person name="Dockter R.B."/>
            <person name="Fauchery L."/>
            <person name="Guy J."/>
            <person name="Iotti M."/>
            <person name="Le Tacon F."/>
            <person name="Lindquist E.A."/>
            <person name="Lipzen A."/>
            <person name="Malagnac F."/>
            <person name="Mello A."/>
            <person name="Molinier V."/>
            <person name="Miyauchi S."/>
            <person name="Poulain J."/>
            <person name="Riccioni C."/>
            <person name="Rubini A."/>
            <person name="Sitrit Y."/>
            <person name="Splivallo R."/>
            <person name="Traeger S."/>
            <person name="Wang M."/>
            <person name="Zifcakova L."/>
            <person name="Wipf D."/>
            <person name="Zambonelli A."/>
            <person name="Paolocci F."/>
            <person name="Nowrousian M."/>
            <person name="Ottonello S."/>
            <person name="Baldrian P."/>
            <person name="Spatafora J.W."/>
            <person name="Henrissat B."/>
            <person name="Nagy L.G."/>
            <person name="Aury J.M."/>
            <person name="Wincker P."/>
            <person name="Grigoriev I.V."/>
            <person name="Bonfante P."/>
            <person name="Martin F.M."/>
        </authorList>
    </citation>
    <scope>NUCLEOTIDE SEQUENCE [LARGE SCALE GENOMIC DNA]</scope>
    <source>
        <strain evidence="2 3">120613-1</strain>
    </source>
</reference>
<dbReference type="AlphaFoldDB" id="A0A3N4K5G1"/>
<dbReference type="EMBL" id="ML120361">
    <property type="protein sequence ID" value="RPB03661.1"/>
    <property type="molecule type" value="Genomic_DNA"/>
</dbReference>
<evidence type="ECO:0008006" key="4">
    <source>
        <dbReference type="Google" id="ProtNLM"/>
    </source>
</evidence>
<keyword evidence="1" id="KW-0732">Signal</keyword>
<protein>
    <recommendedName>
        <fullName evidence="4">Ecp2 effector protein domain-containing protein</fullName>
    </recommendedName>
</protein>
<evidence type="ECO:0000313" key="3">
    <source>
        <dbReference type="Proteomes" id="UP000276215"/>
    </source>
</evidence>
<dbReference type="OrthoDB" id="4521797at2759"/>
<feature type="signal peptide" evidence="1">
    <location>
        <begin position="1"/>
        <end position="19"/>
    </location>
</feature>
<sequence>MLSFKNLIPQILILATAFAALTICSPSERLANDLFRRSEPASDAIAPTSPAVNGVTILDKAQFEASGLTLYTGSPDDAASDPNYFIACATTVASPWVWNVNKVAEFLSNFNGWFCCNWHVSGGDCSHVMTIEDADTALCGNKGCIACEEMQANLYRIVQYCKWMNKAGGVSFLYNEQIHIVVY</sequence>
<evidence type="ECO:0000313" key="2">
    <source>
        <dbReference type="EMBL" id="RPB03661.1"/>
    </source>
</evidence>